<dbReference type="EMBL" id="JAWHQM010000059">
    <property type="protein sequence ID" value="KAK5635888.1"/>
    <property type="molecule type" value="Genomic_DNA"/>
</dbReference>
<organism evidence="1 2">
    <name type="scientific">Xylaria bambusicola</name>
    <dbReference type="NCBI Taxonomy" id="326684"/>
    <lineage>
        <taxon>Eukaryota</taxon>
        <taxon>Fungi</taxon>
        <taxon>Dikarya</taxon>
        <taxon>Ascomycota</taxon>
        <taxon>Pezizomycotina</taxon>
        <taxon>Sordariomycetes</taxon>
        <taxon>Xylariomycetidae</taxon>
        <taxon>Xylariales</taxon>
        <taxon>Xylariaceae</taxon>
        <taxon>Xylaria</taxon>
    </lineage>
</organism>
<name>A0AAN7ZE71_9PEZI</name>
<reference evidence="1 2" key="1">
    <citation type="submission" date="2023-10" db="EMBL/GenBank/DDBJ databases">
        <title>Draft genome sequence of Xylaria bambusicola isolate GMP-LS, the root and basal stem rot pathogen of sugarcane in Indonesia.</title>
        <authorList>
            <person name="Selvaraj P."/>
            <person name="Muralishankar V."/>
            <person name="Muruganantham S."/>
            <person name="Sp S."/>
            <person name="Haryani S."/>
            <person name="Lau K.J.X."/>
            <person name="Naqvi N.I."/>
        </authorList>
    </citation>
    <scope>NUCLEOTIDE SEQUENCE [LARGE SCALE GENOMIC DNA]</scope>
    <source>
        <strain evidence="1">GMP-LS</strain>
    </source>
</reference>
<evidence type="ECO:0000313" key="1">
    <source>
        <dbReference type="EMBL" id="KAK5635888.1"/>
    </source>
</evidence>
<sequence length="86" mass="10446">MAAIRLLAYTQKRKNRGNKESRARLTHIRESTGWKTHGCTAHERRRHDQQIRVWLFHRLSDIVDEWQEDKRCHRVADERSDHKCQT</sequence>
<evidence type="ECO:0000313" key="2">
    <source>
        <dbReference type="Proteomes" id="UP001305414"/>
    </source>
</evidence>
<gene>
    <name evidence="1" type="ORF">RRF57_011600</name>
</gene>
<comment type="caution">
    <text evidence="1">The sequence shown here is derived from an EMBL/GenBank/DDBJ whole genome shotgun (WGS) entry which is preliminary data.</text>
</comment>
<protein>
    <submittedName>
        <fullName evidence="1">Uncharacterized protein</fullName>
    </submittedName>
</protein>
<proteinExistence type="predicted"/>
<dbReference type="Proteomes" id="UP001305414">
    <property type="component" value="Unassembled WGS sequence"/>
</dbReference>
<accession>A0AAN7ZE71</accession>
<keyword evidence="2" id="KW-1185">Reference proteome</keyword>
<dbReference type="AlphaFoldDB" id="A0AAN7ZE71"/>